<reference evidence="1 2" key="1">
    <citation type="submission" date="2019-12" db="EMBL/GenBank/DDBJ databases">
        <title>Novel species isolated from a subtropical stream in China.</title>
        <authorList>
            <person name="Lu H."/>
        </authorList>
    </citation>
    <scope>NUCLEOTIDE SEQUENCE [LARGE SCALE GENOMIC DNA]</scope>
    <source>
        <strain evidence="1 2">FT135W</strain>
    </source>
</reference>
<accession>A0A6L8KB01</accession>
<gene>
    <name evidence="1" type="ORF">GTP46_18515</name>
</gene>
<keyword evidence="2" id="KW-1185">Reference proteome</keyword>
<dbReference type="RefSeq" id="WP_161008106.1">
    <property type="nucleotide sequence ID" value="NZ_WWCN01000012.1"/>
</dbReference>
<dbReference type="AlphaFoldDB" id="A0A6L8KB01"/>
<evidence type="ECO:0000313" key="1">
    <source>
        <dbReference type="EMBL" id="MYM24633.1"/>
    </source>
</evidence>
<proteinExistence type="predicted"/>
<sequence>MKSFQGVEQAREFRLDEALCTWLNSTDWYAQPDKEQLVFLSSAPTLAFFGQLLATRPHRLDALSSAIFRAAG</sequence>
<name>A0A6L8KB01_9BURK</name>
<comment type="caution">
    <text evidence="1">The sequence shown here is derived from an EMBL/GenBank/DDBJ whole genome shotgun (WGS) entry which is preliminary data.</text>
</comment>
<evidence type="ECO:0000313" key="2">
    <source>
        <dbReference type="Proteomes" id="UP000479335"/>
    </source>
</evidence>
<protein>
    <submittedName>
        <fullName evidence="1">Uncharacterized protein</fullName>
    </submittedName>
</protein>
<dbReference type="Proteomes" id="UP000479335">
    <property type="component" value="Unassembled WGS sequence"/>
</dbReference>
<dbReference type="EMBL" id="WWCN01000012">
    <property type="protein sequence ID" value="MYM24633.1"/>
    <property type="molecule type" value="Genomic_DNA"/>
</dbReference>
<organism evidence="1 2">
    <name type="scientific">Duganella flavida</name>
    <dbReference type="NCBI Taxonomy" id="2692175"/>
    <lineage>
        <taxon>Bacteria</taxon>
        <taxon>Pseudomonadati</taxon>
        <taxon>Pseudomonadota</taxon>
        <taxon>Betaproteobacteria</taxon>
        <taxon>Burkholderiales</taxon>
        <taxon>Oxalobacteraceae</taxon>
        <taxon>Telluria group</taxon>
        <taxon>Duganella</taxon>
    </lineage>
</organism>